<accession>A0A450XI22</accession>
<proteinExistence type="predicted"/>
<dbReference type="AlphaFoldDB" id="A0A450XI22"/>
<feature type="transmembrane region" description="Helical" evidence="1">
    <location>
        <begin position="86"/>
        <end position="107"/>
    </location>
</feature>
<name>A0A450XI22_9GAMM</name>
<keyword evidence="1" id="KW-1133">Transmembrane helix</keyword>
<keyword evidence="1" id="KW-0472">Membrane</keyword>
<evidence type="ECO:0000256" key="1">
    <source>
        <dbReference type="SAM" id="Phobius"/>
    </source>
</evidence>
<keyword evidence="1" id="KW-0812">Transmembrane</keyword>
<sequence>MRSWSRLLSVTSIEERADKHGSDTCRSKIVTFPENPEQNDQKIRGYEEARSPAFLVPGWGEYRKMNIFLLFRYPFRSRKNESAGRIFGYLCFSPGAGVVFVQAFRFYRLRIPLRFALIGMAWLVNAIDDTEVFYLQRDRAASPRG</sequence>
<dbReference type="EMBL" id="CAADFO010000043">
    <property type="protein sequence ID" value="VFK28947.1"/>
    <property type="molecule type" value="Genomic_DNA"/>
</dbReference>
<gene>
    <name evidence="2" type="ORF">BECKMB1821G_GA0114241_104317</name>
</gene>
<evidence type="ECO:0000313" key="2">
    <source>
        <dbReference type="EMBL" id="VFK28947.1"/>
    </source>
</evidence>
<protein>
    <submittedName>
        <fullName evidence="2">Uncharacterized protein</fullName>
    </submittedName>
</protein>
<reference evidence="2" key="1">
    <citation type="submission" date="2019-02" db="EMBL/GenBank/DDBJ databases">
        <authorList>
            <person name="Gruber-Vodicka R. H."/>
            <person name="Seah K. B. B."/>
        </authorList>
    </citation>
    <scope>NUCLEOTIDE SEQUENCE</scope>
    <source>
        <strain evidence="2">BECK_BZ197</strain>
    </source>
</reference>
<organism evidence="2">
    <name type="scientific">Candidatus Kentrum sp. MB</name>
    <dbReference type="NCBI Taxonomy" id="2138164"/>
    <lineage>
        <taxon>Bacteria</taxon>
        <taxon>Pseudomonadati</taxon>
        <taxon>Pseudomonadota</taxon>
        <taxon>Gammaproteobacteria</taxon>
        <taxon>Candidatus Kentrum</taxon>
    </lineage>
</organism>